<name>A0A2R5FC76_9PROT</name>
<reference evidence="2 3" key="1">
    <citation type="journal article" date="2018" name="Environ. Microbiol.">
        <title>Isolation and genomic characterization of Novimethylophilus kurashikiensis gen. nov. sp. nov., a new lanthanide-dependent methylotrophic species of Methylophilaceae.</title>
        <authorList>
            <person name="Lv H."/>
            <person name="Sahin N."/>
            <person name="Tani A."/>
        </authorList>
    </citation>
    <scope>NUCLEOTIDE SEQUENCE [LARGE SCALE GENOMIC DNA]</scope>
    <source>
        <strain evidence="2 3">La2-4</strain>
    </source>
</reference>
<accession>A0A2R5FC76</accession>
<protein>
    <submittedName>
        <fullName evidence="2">Glycolate utilization protein</fullName>
    </submittedName>
</protein>
<dbReference type="SUPFAM" id="SSF143744">
    <property type="entry name" value="GlcG-like"/>
    <property type="match status" value="1"/>
</dbReference>
<comment type="caution">
    <text evidence="2">The sequence shown here is derived from an EMBL/GenBank/DDBJ whole genome shotgun (WGS) entry which is preliminary data.</text>
</comment>
<evidence type="ECO:0000313" key="2">
    <source>
        <dbReference type="EMBL" id="GBG15158.1"/>
    </source>
</evidence>
<dbReference type="AlphaFoldDB" id="A0A2R5FC76"/>
<keyword evidence="1" id="KW-0732">Signal</keyword>
<dbReference type="RefSeq" id="WP_227871497.1">
    <property type="nucleotide sequence ID" value="NZ_BDOQ01000013.1"/>
</dbReference>
<gene>
    <name evidence="2" type="ORF">NMK_2761</name>
</gene>
<organism evidence="2 3">
    <name type="scientific">Novimethylophilus kurashikiensis</name>
    <dbReference type="NCBI Taxonomy" id="1825523"/>
    <lineage>
        <taxon>Bacteria</taxon>
        <taxon>Pseudomonadati</taxon>
        <taxon>Pseudomonadota</taxon>
        <taxon>Betaproteobacteria</taxon>
        <taxon>Nitrosomonadales</taxon>
        <taxon>Methylophilaceae</taxon>
        <taxon>Novimethylophilus</taxon>
    </lineage>
</organism>
<dbReference type="EMBL" id="BDOQ01000013">
    <property type="protein sequence ID" value="GBG15158.1"/>
    <property type="molecule type" value="Genomic_DNA"/>
</dbReference>
<evidence type="ECO:0000256" key="1">
    <source>
        <dbReference type="SAM" id="SignalP"/>
    </source>
</evidence>
<sequence length="264" mass="26848">MMNKKLGLAVGTALLMMGASQLAQAACSDIPRDSLLTAMGAAKAASTGGYGLDMWATVVDETGKICQVATTGTRGTAAGNNEWLGSRIISAQKANTANAFSLNGYAISTANLYTPVQPGNSLYGLQHSNPIDASRAYGGDPTNNGTWADFLKNKRIGGVNVFGGGLALYKNGVKVGAVGVSGDTSCRDHAFAWVIRSTLGMEPAGVGITTANLLPGGGAPTTLPGTVGDEMIFGTGTQDSGYWSAWAHPGCPNTVTGVWSVAAP</sequence>
<dbReference type="Pfam" id="PF03928">
    <property type="entry name" value="HbpS-like"/>
    <property type="match status" value="1"/>
</dbReference>
<dbReference type="Gene3D" id="3.30.450.150">
    <property type="entry name" value="Haem-degrading domain"/>
    <property type="match status" value="1"/>
</dbReference>
<dbReference type="InterPro" id="IPR038084">
    <property type="entry name" value="PduO/GlcC-like_sf"/>
</dbReference>
<feature type="signal peptide" evidence="1">
    <location>
        <begin position="1"/>
        <end position="25"/>
    </location>
</feature>
<feature type="chain" id="PRO_5015334122" evidence="1">
    <location>
        <begin position="26"/>
        <end position="264"/>
    </location>
</feature>
<keyword evidence="3" id="KW-1185">Reference proteome</keyword>
<dbReference type="InterPro" id="IPR005624">
    <property type="entry name" value="PduO/GlcC-like"/>
</dbReference>
<proteinExistence type="predicted"/>
<dbReference type="Proteomes" id="UP000245081">
    <property type="component" value="Unassembled WGS sequence"/>
</dbReference>
<evidence type="ECO:0000313" key="3">
    <source>
        <dbReference type="Proteomes" id="UP000245081"/>
    </source>
</evidence>